<organism evidence="2">
    <name type="scientific">Brassica cretica</name>
    <name type="common">Mustard</name>
    <dbReference type="NCBI Taxonomy" id="69181"/>
    <lineage>
        <taxon>Eukaryota</taxon>
        <taxon>Viridiplantae</taxon>
        <taxon>Streptophyta</taxon>
        <taxon>Embryophyta</taxon>
        <taxon>Tracheophyta</taxon>
        <taxon>Spermatophyta</taxon>
        <taxon>Magnoliopsida</taxon>
        <taxon>eudicotyledons</taxon>
        <taxon>Gunneridae</taxon>
        <taxon>Pentapetalae</taxon>
        <taxon>rosids</taxon>
        <taxon>malvids</taxon>
        <taxon>Brassicales</taxon>
        <taxon>Brassicaceae</taxon>
        <taxon>Brassiceae</taxon>
        <taxon>Brassica</taxon>
    </lineage>
</organism>
<comment type="caution">
    <text evidence="2">The sequence shown here is derived from an EMBL/GenBank/DDBJ whole genome shotgun (WGS) entry which is preliminary data.</text>
</comment>
<evidence type="ECO:0000256" key="1">
    <source>
        <dbReference type="SAM" id="MobiDB-lite"/>
    </source>
</evidence>
<feature type="region of interest" description="Disordered" evidence="1">
    <location>
        <begin position="36"/>
        <end position="64"/>
    </location>
</feature>
<proteinExistence type="predicted"/>
<sequence length="64" mass="7235">MSRPVNTPRRTPARRRPGASPRVFAGVGFTHRLSREVKHSSADRVSRLHLPSNQGHLRDMLARP</sequence>
<name>A0A8S9KIB1_BRACR</name>
<protein>
    <submittedName>
        <fullName evidence="2">Uncharacterized protein</fullName>
    </submittedName>
</protein>
<feature type="region of interest" description="Disordered" evidence="1">
    <location>
        <begin position="1"/>
        <end position="23"/>
    </location>
</feature>
<dbReference type="EMBL" id="QGKY02000164">
    <property type="protein sequence ID" value="KAF2593631.1"/>
    <property type="molecule type" value="Genomic_DNA"/>
</dbReference>
<accession>A0A8S9KIB1</accession>
<gene>
    <name evidence="2" type="ORF">F2Q70_00044207</name>
</gene>
<feature type="compositionally biased region" description="Basic and acidic residues" evidence="1">
    <location>
        <begin position="36"/>
        <end position="46"/>
    </location>
</feature>
<reference evidence="2" key="1">
    <citation type="submission" date="2019-12" db="EMBL/GenBank/DDBJ databases">
        <title>Genome sequencing and annotation of Brassica cretica.</title>
        <authorList>
            <person name="Studholme D.J."/>
            <person name="Sarris P.F."/>
        </authorList>
    </citation>
    <scope>NUCLEOTIDE SEQUENCE</scope>
    <source>
        <strain evidence="2">PFS-102/07</strain>
        <tissue evidence="2">Leaf</tissue>
    </source>
</reference>
<evidence type="ECO:0000313" key="2">
    <source>
        <dbReference type="EMBL" id="KAF2593631.1"/>
    </source>
</evidence>
<dbReference type="AlphaFoldDB" id="A0A8S9KIB1"/>
<feature type="compositionally biased region" description="Low complexity" evidence="1">
    <location>
        <begin position="1"/>
        <end position="10"/>
    </location>
</feature>